<reference evidence="2 3" key="1">
    <citation type="submission" date="2016-09" db="EMBL/GenBank/DDBJ databases">
        <title>The draft genome of Dichanthelium oligosanthes: A C3 panicoid grass species.</title>
        <authorList>
            <person name="Studer A.J."/>
            <person name="Schnable J.C."/>
            <person name="Brutnell T.P."/>
        </authorList>
    </citation>
    <scope>NUCLEOTIDE SEQUENCE [LARGE SCALE GENOMIC DNA]</scope>
    <source>
        <strain evidence="3">cv. Kellogg 1175</strain>
        <tissue evidence="2">Leaf</tissue>
    </source>
</reference>
<dbReference type="Proteomes" id="UP000095767">
    <property type="component" value="Unassembled WGS sequence"/>
</dbReference>
<evidence type="ECO:0000313" key="2">
    <source>
        <dbReference type="EMBL" id="OEL36183.1"/>
    </source>
</evidence>
<dbReference type="EMBL" id="LWDX02009908">
    <property type="protein sequence ID" value="OEL36183.1"/>
    <property type="molecule type" value="Genomic_DNA"/>
</dbReference>
<sequence>MSNLSFSEDPIEDKPVGQYIAKAEGYLKEFSTGPVAGAEKPAGDTPAATPAVAGDDMPKPAEPAVEAPKEPAVACACRGGKQAPAVTTIHALGDDLLREIFLRLPSLPGLVRAALACRPFLAAVSSSPAFRRRFRELHPLPLVGFFNSNGSDIPSFTPVRHRSDPDLAAAEVFLTRLHHEDASTPTGWAITGCHGGRLLLLNWNTEQIAVYNPLTRALDLVPMPPDEISNGCRGKFCYSGFFLISNDDAPGSFRVVLFCHDESSLRAAVFASRTREWQILP</sequence>
<organism evidence="2 3">
    <name type="scientific">Dichanthelium oligosanthes</name>
    <dbReference type="NCBI Taxonomy" id="888268"/>
    <lineage>
        <taxon>Eukaryota</taxon>
        <taxon>Viridiplantae</taxon>
        <taxon>Streptophyta</taxon>
        <taxon>Embryophyta</taxon>
        <taxon>Tracheophyta</taxon>
        <taxon>Spermatophyta</taxon>
        <taxon>Magnoliopsida</taxon>
        <taxon>Liliopsida</taxon>
        <taxon>Poales</taxon>
        <taxon>Poaceae</taxon>
        <taxon>PACMAD clade</taxon>
        <taxon>Panicoideae</taxon>
        <taxon>Panicodae</taxon>
        <taxon>Paniceae</taxon>
        <taxon>Dichantheliinae</taxon>
        <taxon>Dichanthelium</taxon>
    </lineage>
</organism>
<gene>
    <name evidence="2" type="ORF">BAE44_0002797</name>
</gene>
<protein>
    <recommendedName>
        <fullName evidence="4">F-box domain-containing protein</fullName>
    </recommendedName>
</protein>
<accession>A0A1E5WFL7</accession>
<evidence type="ECO:0000313" key="3">
    <source>
        <dbReference type="Proteomes" id="UP000095767"/>
    </source>
</evidence>
<dbReference type="SUPFAM" id="SSF81383">
    <property type="entry name" value="F-box domain"/>
    <property type="match status" value="1"/>
</dbReference>
<dbReference type="AlphaFoldDB" id="A0A1E5WFL7"/>
<dbReference type="InterPro" id="IPR036047">
    <property type="entry name" value="F-box-like_dom_sf"/>
</dbReference>
<proteinExistence type="predicted"/>
<comment type="caution">
    <text evidence="2">The sequence shown here is derived from an EMBL/GenBank/DDBJ whole genome shotgun (WGS) entry which is preliminary data.</text>
</comment>
<dbReference type="OrthoDB" id="695806at2759"/>
<evidence type="ECO:0008006" key="4">
    <source>
        <dbReference type="Google" id="ProtNLM"/>
    </source>
</evidence>
<dbReference type="PANTHER" id="PTHR33207">
    <property type="entry name" value="F-BOX DOMAIN CONTAINING PROTEIN-RELATED"/>
    <property type="match status" value="1"/>
</dbReference>
<name>A0A1E5WFL7_9POAL</name>
<dbReference type="STRING" id="888268.A0A1E5WFL7"/>
<keyword evidence="3" id="KW-1185">Reference proteome</keyword>
<feature type="region of interest" description="Disordered" evidence="1">
    <location>
        <begin position="33"/>
        <end position="66"/>
    </location>
</feature>
<evidence type="ECO:0000256" key="1">
    <source>
        <dbReference type="SAM" id="MobiDB-lite"/>
    </source>
</evidence>